<dbReference type="Gene3D" id="3.30.2010.10">
    <property type="entry name" value="Metalloproteases ('zincins'), catalytic domain"/>
    <property type="match status" value="1"/>
</dbReference>
<dbReference type="Pfam" id="PF01863">
    <property type="entry name" value="YgjP-like"/>
    <property type="match status" value="1"/>
</dbReference>
<dbReference type="OrthoDB" id="9811177at2"/>
<comment type="caution">
    <text evidence="2">The sequence shown here is derived from an EMBL/GenBank/DDBJ whole genome shotgun (WGS) entry which is preliminary data.</text>
</comment>
<dbReference type="STRING" id="36849.OXPF_32920"/>
<dbReference type="PANTHER" id="PTHR30399:SF1">
    <property type="entry name" value="UTP PYROPHOSPHATASE"/>
    <property type="match status" value="1"/>
</dbReference>
<dbReference type="EMBL" id="LKET01000043">
    <property type="protein sequence ID" value="KPU43042.1"/>
    <property type="molecule type" value="Genomic_DNA"/>
</dbReference>
<dbReference type="RefSeq" id="WP_054876293.1">
    <property type="nucleotide sequence ID" value="NZ_LKET01000043.1"/>
</dbReference>
<evidence type="ECO:0000313" key="3">
    <source>
        <dbReference type="Proteomes" id="UP000050326"/>
    </source>
</evidence>
<feature type="domain" description="YgjP-like metallopeptidase" evidence="1">
    <location>
        <begin position="22"/>
        <end position="233"/>
    </location>
</feature>
<sequence length="241" mass="28365">MPIIKVTNTDIPYDIVINKKLKNLRVSIGINGVKVSMPYSINIPEVEKILLNKSQWLYKHYIRFQHIMLDKAMNEWSPDSGLMFRGKKFEITVDGGDKKGVSVYRFDDSFKIIIDRNIKGTEKNELIKIAFERMYKNIAKDLIEQRVSYYSSIMGLSYNKVTIKDQKTRWGSCSKKGNLNFNYRLIMAPDEVADYVVIHELCHLKHLNHSEKFWNMVRMYMPDYEQSKKWLKDNGANLFAF</sequence>
<dbReference type="CDD" id="cd07344">
    <property type="entry name" value="M48_yhfN_like"/>
    <property type="match status" value="1"/>
</dbReference>
<dbReference type="PANTHER" id="PTHR30399">
    <property type="entry name" value="UNCHARACTERIZED PROTEIN YGJP"/>
    <property type="match status" value="1"/>
</dbReference>
<dbReference type="InterPro" id="IPR053136">
    <property type="entry name" value="UTP_pyrophosphatase-like"/>
</dbReference>
<name>A0A0P8Y8I9_9CLOT</name>
<evidence type="ECO:0000313" key="2">
    <source>
        <dbReference type="EMBL" id="KPU43042.1"/>
    </source>
</evidence>
<evidence type="ECO:0000259" key="1">
    <source>
        <dbReference type="Pfam" id="PF01863"/>
    </source>
</evidence>
<dbReference type="AlphaFoldDB" id="A0A0P8Y8I9"/>
<dbReference type="InterPro" id="IPR002725">
    <property type="entry name" value="YgjP-like_metallopeptidase"/>
</dbReference>
<keyword evidence="3" id="KW-1185">Reference proteome</keyword>
<gene>
    <name evidence="2" type="ORF">OXPF_32920</name>
</gene>
<reference evidence="2 3" key="1">
    <citation type="submission" date="2015-09" db="EMBL/GenBank/DDBJ databases">
        <title>Genome sequence of Oxobacter pfennigii DSM 3222.</title>
        <authorList>
            <person name="Poehlein A."/>
            <person name="Bengelsdorf F.R."/>
            <person name="Schiel-Bengelsdorf B."/>
            <person name="Duerre P."/>
            <person name="Daniel R."/>
        </authorList>
    </citation>
    <scope>NUCLEOTIDE SEQUENCE [LARGE SCALE GENOMIC DNA]</scope>
    <source>
        <strain evidence="2 3">DSM 3222</strain>
    </source>
</reference>
<protein>
    <recommendedName>
        <fullName evidence="1">YgjP-like metallopeptidase domain-containing protein</fullName>
    </recommendedName>
</protein>
<dbReference type="Proteomes" id="UP000050326">
    <property type="component" value="Unassembled WGS sequence"/>
</dbReference>
<accession>A0A0P8Y8I9</accession>
<organism evidence="2 3">
    <name type="scientific">Oxobacter pfennigii</name>
    <dbReference type="NCBI Taxonomy" id="36849"/>
    <lineage>
        <taxon>Bacteria</taxon>
        <taxon>Bacillati</taxon>
        <taxon>Bacillota</taxon>
        <taxon>Clostridia</taxon>
        <taxon>Eubacteriales</taxon>
        <taxon>Clostridiaceae</taxon>
        <taxon>Oxobacter</taxon>
    </lineage>
</organism>
<proteinExistence type="predicted"/>